<accession>A0A6G1X5W3</accession>
<evidence type="ECO:0000259" key="2">
    <source>
        <dbReference type="PROSITE" id="PS50801"/>
    </source>
</evidence>
<dbReference type="InterPro" id="IPR002645">
    <property type="entry name" value="STAS_dom"/>
</dbReference>
<protein>
    <submittedName>
        <fullName evidence="3">STAS domain-containing protein</fullName>
    </submittedName>
</protein>
<dbReference type="PROSITE" id="PS50801">
    <property type="entry name" value="STAS"/>
    <property type="match status" value="1"/>
</dbReference>
<feature type="domain" description="STAS" evidence="2">
    <location>
        <begin position="160"/>
        <end position="271"/>
    </location>
</feature>
<gene>
    <name evidence="3" type="ORF">GH754_08135</name>
</gene>
<dbReference type="SUPFAM" id="SSF52091">
    <property type="entry name" value="SpoIIaa-like"/>
    <property type="match status" value="1"/>
</dbReference>
<dbReference type="RefSeq" id="WP_153728210.1">
    <property type="nucleotide sequence ID" value="NZ_WJNH01000004.1"/>
</dbReference>
<dbReference type="PANTHER" id="PTHR33745">
    <property type="entry name" value="RSBT ANTAGONIST PROTEIN RSBS-RELATED"/>
    <property type="match status" value="1"/>
</dbReference>
<evidence type="ECO:0000256" key="1">
    <source>
        <dbReference type="ARBA" id="ARBA00022553"/>
    </source>
</evidence>
<reference evidence="3 4" key="1">
    <citation type="submission" date="2019-11" db="EMBL/GenBank/DDBJ databases">
        <authorList>
            <person name="Li J."/>
        </authorList>
    </citation>
    <scope>NUCLEOTIDE SEQUENCE [LARGE SCALE GENOMIC DNA]</scope>
    <source>
        <strain evidence="3 4">J4</strain>
    </source>
</reference>
<dbReference type="AlphaFoldDB" id="A0A6G1X5W3"/>
<dbReference type="PANTHER" id="PTHR33745:SF3">
    <property type="entry name" value="RSBT CO-ANTAGONIST PROTEIN RSBRC"/>
    <property type="match status" value="1"/>
</dbReference>
<dbReference type="Proteomes" id="UP000480185">
    <property type="component" value="Unassembled WGS sequence"/>
</dbReference>
<comment type="caution">
    <text evidence="3">The sequence shown here is derived from an EMBL/GenBank/DDBJ whole genome shotgun (WGS) entry which is preliminary data.</text>
</comment>
<keyword evidence="1" id="KW-0597">Phosphoprotein</keyword>
<proteinExistence type="predicted"/>
<dbReference type="Gene3D" id="3.30.750.24">
    <property type="entry name" value="STAS domain"/>
    <property type="match status" value="1"/>
</dbReference>
<organism evidence="3 4">
    <name type="scientific">Salinibacillus xinjiangensis</name>
    <dbReference type="NCBI Taxonomy" id="1229268"/>
    <lineage>
        <taxon>Bacteria</taxon>
        <taxon>Bacillati</taxon>
        <taxon>Bacillota</taxon>
        <taxon>Bacilli</taxon>
        <taxon>Bacillales</taxon>
        <taxon>Bacillaceae</taxon>
        <taxon>Salinibacillus</taxon>
    </lineage>
</organism>
<name>A0A6G1X5W3_9BACI</name>
<dbReference type="InterPro" id="IPR036513">
    <property type="entry name" value="STAS_dom_sf"/>
</dbReference>
<keyword evidence="4" id="KW-1185">Reference proteome</keyword>
<dbReference type="CDD" id="cd07041">
    <property type="entry name" value="STAS_RsbR_RsbS_like"/>
    <property type="match status" value="1"/>
</dbReference>
<dbReference type="Pfam" id="PF01740">
    <property type="entry name" value="STAS"/>
    <property type="match status" value="1"/>
</dbReference>
<dbReference type="EMBL" id="WJNH01000004">
    <property type="protein sequence ID" value="MRG86295.1"/>
    <property type="molecule type" value="Genomic_DNA"/>
</dbReference>
<evidence type="ECO:0000313" key="3">
    <source>
        <dbReference type="EMBL" id="MRG86295.1"/>
    </source>
</evidence>
<sequence length="280" mass="32113">MKLNYTKGQDVKEFLISNRDQFEKNLLTEAVNVREKIDEIHRIGNINLINNAHKLILYIVDQQDEEVKAFAKQEGIAWAKHSLTLTFKLEWVHAIRRTLWNFLYEYDTLAGREITPEDFYNQESKINEQVDQFLNSFFISYSKYKDELIESQRKLVERLSVPIIPITSSVCVLPLIGSIDYYRASAIEEKVLIEISNLSIQTLIMDLSGIYDMEAETISQLLKLLDGISMMGCKPVLTGLRPGLVRKVVEIGGLEHKAETKGTLQQALADYMNHGNINSK</sequence>
<evidence type="ECO:0000313" key="4">
    <source>
        <dbReference type="Proteomes" id="UP000480185"/>
    </source>
</evidence>
<dbReference type="InterPro" id="IPR051932">
    <property type="entry name" value="Bact_StressResp_Reg"/>
</dbReference>
<dbReference type="OrthoDB" id="2379721at2"/>